<sequence length="211" mass="25030">MSECFNSWIKDERDKPVLQLLEHLRRKIMVRFCEKWDEAEKCNDSITPYARETLVTNEYEARKLQVIHGQGEWYETVEKYGKKFLVNVFNATCDCGMWQINGLPCKHVIAVFMYRREFAQDHVHWYYSMEAWKKTYAGNINPIPEESRWPEYQSGIIEPPVKRTKVDRPKKNRRRAIDEPRAPMATFSKRCSTCQEIGHNSLTCPNKDSDQ</sequence>
<reference evidence="7" key="1">
    <citation type="journal article" date="2023" name="Plant J.">
        <title>Genome sequences and population genomics provide insights into the demographic history, inbreeding, and mutation load of two 'living fossil' tree species of Dipteronia.</title>
        <authorList>
            <person name="Feng Y."/>
            <person name="Comes H.P."/>
            <person name="Chen J."/>
            <person name="Zhu S."/>
            <person name="Lu R."/>
            <person name="Zhang X."/>
            <person name="Li P."/>
            <person name="Qiu J."/>
            <person name="Olsen K.M."/>
            <person name="Qiu Y."/>
        </authorList>
    </citation>
    <scope>NUCLEOTIDE SEQUENCE</scope>
    <source>
        <strain evidence="7">KIB01</strain>
    </source>
</reference>
<feature type="domain" description="SWIM-type" evidence="6">
    <location>
        <begin position="84"/>
        <end position="116"/>
    </location>
</feature>
<dbReference type="PANTHER" id="PTHR31973:SF187">
    <property type="entry name" value="MUTATOR TRANSPOSASE MUDRA PROTEIN"/>
    <property type="match status" value="1"/>
</dbReference>
<evidence type="ECO:0000256" key="1">
    <source>
        <dbReference type="ARBA" id="ARBA00022723"/>
    </source>
</evidence>
<dbReference type="Pfam" id="PF04434">
    <property type="entry name" value="SWIM"/>
    <property type="match status" value="1"/>
</dbReference>
<dbReference type="Proteomes" id="UP001280121">
    <property type="component" value="Unassembled WGS sequence"/>
</dbReference>
<keyword evidence="1" id="KW-0479">Metal-binding</keyword>
<dbReference type="InterPro" id="IPR006564">
    <property type="entry name" value="Znf_PMZ"/>
</dbReference>
<evidence type="ECO:0000259" key="6">
    <source>
        <dbReference type="PROSITE" id="PS50966"/>
    </source>
</evidence>
<dbReference type="PANTHER" id="PTHR31973">
    <property type="entry name" value="POLYPROTEIN, PUTATIVE-RELATED"/>
    <property type="match status" value="1"/>
</dbReference>
<dbReference type="GO" id="GO:0008270">
    <property type="term" value="F:zinc ion binding"/>
    <property type="evidence" value="ECO:0007669"/>
    <property type="project" value="UniProtKB-KW"/>
</dbReference>
<gene>
    <name evidence="7" type="ORF">Ddye_011101</name>
</gene>
<accession>A0AAD9XEM7</accession>
<evidence type="ECO:0000313" key="7">
    <source>
        <dbReference type="EMBL" id="KAK2658049.1"/>
    </source>
</evidence>
<feature type="compositionally biased region" description="Basic and acidic residues" evidence="5">
    <location>
        <begin position="163"/>
        <end position="181"/>
    </location>
</feature>
<comment type="caution">
    <text evidence="7">The sequence shown here is derived from an EMBL/GenBank/DDBJ whole genome shotgun (WGS) entry which is preliminary data.</text>
</comment>
<keyword evidence="8" id="KW-1185">Reference proteome</keyword>
<organism evidence="7 8">
    <name type="scientific">Dipteronia dyeriana</name>
    <dbReference type="NCBI Taxonomy" id="168575"/>
    <lineage>
        <taxon>Eukaryota</taxon>
        <taxon>Viridiplantae</taxon>
        <taxon>Streptophyta</taxon>
        <taxon>Embryophyta</taxon>
        <taxon>Tracheophyta</taxon>
        <taxon>Spermatophyta</taxon>
        <taxon>Magnoliopsida</taxon>
        <taxon>eudicotyledons</taxon>
        <taxon>Gunneridae</taxon>
        <taxon>Pentapetalae</taxon>
        <taxon>rosids</taxon>
        <taxon>malvids</taxon>
        <taxon>Sapindales</taxon>
        <taxon>Sapindaceae</taxon>
        <taxon>Hippocastanoideae</taxon>
        <taxon>Acereae</taxon>
        <taxon>Dipteronia</taxon>
    </lineage>
</organism>
<keyword evidence="3" id="KW-0862">Zinc</keyword>
<proteinExistence type="predicted"/>
<feature type="region of interest" description="Disordered" evidence="5">
    <location>
        <begin position="163"/>
        <end position="184"/>
    </location>
</feature>
<evidence type="ECO:0000256" key="2">
    <source>
        <dbReference type="ARBA" id="ARBA00022771"/>
    </source>
</evidence>
<dbReference type="AlphaFoldDB" id="A0AAD9XEM7"/>
<dbReference type="SMART" id="SM00575">
    <property type="entry name" value="ZnF_PMZ"/>
    <property type="match status" value="1"/>
</dbReference>
<dbReference type="InterPro" id="IPR007527">
    <property type="entry name" value="Znf_SWIM"/>
</dbReference>
<keyword evidence="2 4" id="KW-0863">Zinc-finger</keyword>
<dbReference type="PROSITE" id="PS50966">
    <property type="entry name" value="ZF_SWIM"/>
    <property type="match status" value="1"/>
</dbReference>
<evidence type="ECO:0000256" key="4">
    <source>
        <dbReference type="PROSITE-ProRule" id="PRU00325"/>
    </source>
</evidence>
<evidence type="ECO:0000313" key="8">
    <source>
        <dbReference type="Proteomes" id="UP001280121"/>
    </source>
</evidence>
<evidence type="ECO:0000256" key="3">
    <source>
        <dbReference type="ARBA" id="ARBA00022833"/>
    </source>
</evidence>
<name>A0AAD9XEM7_9ROSI</name>
<dbReference type="EMBL" id="JANJYI010000003">
    <property type="protein sequence ID" value="KAK2658049.1"/>
    <property type="molecule type" value="Genomic_DNA"/>
</dbReference>
<evidence type="ECO:0000256" key="5">
    <source>
        <dbReference type="SAM" id="MobiDB-lite"/>
    </source>
</evidence>
<protein>
    <recommendedName>
        <fullName evidence="6">SWIM-type domain-containing protein</fullName>
    </recommendedName>
</protein>